<proteinExistence type="predicted"/>
<feature type="non-terminal residue" evidence="1">
    <location>
        <position position="1"/>
    </location>
</feature>
<gene>
    <name evidence="1" type="ORF">Q604_UNBC18475G0002</name>
</gene>
<organism evidence="1">
    <name type="scientific">human gut metagenome</name>
    <dbReference type="NCBI Taxonomy" id="408170"/>
    <lineage>
        <taxon>unclassified sequences</taxon>
        <taxon>metagenomes</taxon>
        <taxon>organismal metagenomes</taxon>
    </lineage>
</organism>
<dbReference type="AlphaFoldDB" id="W1WTR4"/>
<sequence>IKRTNESLDNMQFYRDVLKYGFGSLLDTLYRKEDYIDQNEKKYMYYLDKCNVMIEGLNSIKLGDKKEDYKIYE</sequence>
<evidence type="ECO:0000313" key="1">
    <source>
        <dbReference type="EMBL" id="ETJ19819.1"/>
    </source>
</evidence>
<accession>W1WTR4</accession>
<dbReference type="EMBL" id="AZMM01018475">
    <property type="protein sequence ID" value="ETJ19819.1"/>
    <property type="molecule type" value="Genomic_DNA"/>
</dbReference>
<protein>
    <submittedName>
        <fullName evidence="1">Uncharacterized protein</fullName>
    </submittedName>
</protein>
<comment type="caution">
    <text evidence="1">The sequence shown here is derived from an EMBL/GenBank/DDBJ whole genome shotgun (WGS) entry which is preliminary data.</text>
</comment>
<name>W1WTR4_9ZZZZ</name>
<reference evidence="1" key="1">
    <citation type="submission" date="2013-12" db="EMBL/GenBank/DDBJ databases">
        <title>A Varibaculum cambriense genome reconstructed from a premature infant gut community with otherwise low bacterial novelty that shifts toward anaerobic metabolism during the third week of life.</title>
        <authorList>
            <person name="Brown C.T."/>
            <person name="Sharon I."/>
            <person name="Thomas B.C."/>
            <person name="Castelle C.J."/>
            <person name="Morowitz M.J."/>
            <person name="Banfield J.F."/>
        </authorList>
    </citation>
    <scope>NUCLEOTIDE SEQUENCE</scope>
</reference>